<dbReference type="OrthoDB" id="992776at2759"/>
<feature type="compositionally biased region" description="Basic and acidic residues" evidence="1">
    <location>
        <begin position="225"/>
        <end position="234"/>
    </location>
</feature>
<sequence>MSNASASGLLTSLADTIDEENRETIAALPKDRASSPARRYNSGQPFPLRKINTGMPTPRHGSIAGIGVGVTSPRQKKEAPSRLDPSDPSTWTRSHGSKPNSPVLSRATPASTRPRGDSDADETQGYVGVPRADTTHRAMSDSGPARPRDAPRSGALAAALSGEIDKMNISRKEEQEKKNLQKAAGHSRSPSGRVVEAPSPDSPAHLHPKHDHHPSGSFSTVTSSDGERARLGDARDEDAVDDSSDEHHSTDSEDDARGRHRDPKHKQTEKDKSSPTSHPEPPTSPEPSISITSPDGESSEAKAPVTPLNETPPQVTLPNPTSAQDLRRGSVSTIGSVDGDDDDIAKAKTLGVSISPLDDKVADRHVRMVLRGDWTRFHKEAEAGERSVRTYLACTDLSVEATYALEWTVGTILRDGDTLLCVYSIVDESAGGSGHSTGSVSEAEKEKLLGEGAQAGKDAMNAMEGLTRQTTNGENRPMSKFIPATEAKSASGSVDGRRVGKKEMERLKAIDDITQTFLRLVRKTSLQVRCMIEVIHCKSPKHLVLGAIDELEPTLAIVGTRGRSSIKGVLLGSFSNYLVTKSSVPVMVARRKLKKPRSSVKVSSNKIRLSNNLTASSIPGKRRSLTQARID</sequence>
<feature type="compositionally biased region" description="Polar residues" evidence="1">
    <location>
        <begin position="308"/>
        <end position="326"/>
    </location>
</feature>
<dbReference type="STRING" id="1664694.A0A0N0NKX4"/>
<dbReference type="PRINTS" id="PR01438">
    <property type="entry name" value="UNVRSLSTRESS"/>
</dbReference>
<protein>
    <recommendedName>
        <fullName evidence="2">UspA domain-containing protein</fullName>
    </recommendedName>
</protein>
<comment type="caution">
    <text evidence="3">The sequence shown here is derived from an EMBL/GenBank/DDBJ whole genome shotgun (WGS) entry which is preliminary data.</text>
</comment>
<gene>
    <name evidence="3" type="ORF">AB675_4173</name>
</gene>
<feature type="compositionally biased region" description="Basic and acidic residues" evidence="1">
    <location>
        <begin position="163"/>
        <end position="179"/>
    </location>
</feature>
<evidence type="ECO:0000313" key="4">
    <source>
        <dbReference type="Proteomes" id="UP000038010"/>
    </source>
</evidence>
<accession>A0A0N0NKX4</accession>
<reference evidence="3 4" key="1">
    <citation type="submission" date="2015-06" db="EMBL/GenBank/DDBJ databases">
        <title>Draft genome of the ant-associated black yeast Phialophora attae CBS 131958.</title>
        <authorList>
            <person name="Moreno L.F."/>
            <person name="Stielow B.J."/>
            <person name="de Hoog S."/>
            <person name="Vicente V.A."/>
            <person name="Weiss V.A."/>
            <person name="de Vries M."/>
            <person name="Cruz L.M."/>
            <person name="Souza E.M."/>
        </authorList>
    </citation>
    <scope>NUCLEOTIDE SEQUENCE [LARGE SCALE GENOMIC DNA]</scope>
    <source>
        <strain evidence="3 4">CBS 131958</strain>
    </source>
</reference>
<dbReference type="InterPro" id="IPR014729">
    <property type="entry name" value="Rossmann-like_a/b/a_fold"/>
</dbReference>
<keyword evidence="4" id="KW-1185">Reference proteome</keyword>
<dbReference type="Pfam" id="PF00582">
    <property type="entry name" value="Usp"/>
    <property type="match status" value="1"/>
</dbReference>
<dbReference type="SUPFAM" id="SSF52402">
    <property type="entry name" value="Adenine nucleotide alpha hydrolases-like"/>
    <property type="match status" value="1"/>
</dbReference>
<dbReference type="InterPro" id="IPR006016">
    <property type="entry name" value="UspA"/>
</dbReference>
<evidence type="ECO:0000259" key="2">
    <source>
        <dbReference type="Pfam" id="PF00582"/>
    </source>
</evidence>
<dbReference type="Proteomes" id="UP000038010">
    <property type="component" value="Unassembled WGS sequence"/>
</dbReference>
<dbReference type="Gene3D" id="3.40.50.620">
    <property type="entry name" value="HUPs"/>
    <property type="match status" value="1"/>
</dbReference>
<organism evidence="3 4">
    <name type="scientific">Cyphellophora attinorum</name>
    <dbReference type="NCBI Taxonomy" id="1664694"/>
    <lineage>
        <taxon>Eukaryota</taxon>
        <taxon>Fungi</taxon>
        <taxon>Dikarya</taxon>
        <taxon>Ascomycota</taxon>
        <taxon>Pezizomycotina</taxon>
        <taxon>Eurotiomycetes</taxon>
        <taxon>Chaetothyriomycetidae</taxon>
        <taxon>Chaetothyriales</taxon>
        <taxon>Cyphellophoraceae</taxon>
        <taxon>Cyphellophora</taxon>
    </lineage>
</organism>
<feature type="region of interest" description="Disordered" evidence="1">
    <location>
        <begin position="15"/>
        <end position="326"/>
    </location>
</feature>
<feature type="compositionally biased region" description="Basic and acidic residues" evidence="1">
    <location>
        <begin position="245"/>
        <end position="257"/>
    </location>
</feature>
<feature type="compositionally biased region" description="Polar residues" evidence="1">
    <location>
        <begin position="87"/>
        <end position="111"/>
    </location>
</feature>
<dbReference type="InterPro" id="IPR006015">
    <property type="entry name" value="Universal_stress_UspA"/>
</dbReference>
<evidence type="ECO:0000313" key="3">
    <source>
        <dbReference type="EMBL" id="KPI38651.1"/>
    </source>
</evidence>
<feature type="domain" description="UspA" evidence="2">
    <location>
        <begin position="392"/>
        <end position="590"/>
    </location>
</feature>
<dbReference type="PANTHER" id="PTHR46100:SF4">
    <property type="entry name" value="USPA DOMAIN-CONTAINING PROTEIN"/>
    <property type="match status" value="1"/>
</dbReference>
<name>A0A0N0NKX4_9EURO</name>
<dbReference type="VEuPathDB" id="FungiDB:AB675_4173"/>
<dbReference type="EMBL" id="LFJN01000018">
    <property type="protein sequence ID" value="KPI38651.1"/>
    <property type="molecule type" value="Genomic_DNA"/>
</dbReference>
<evidence type="ECO:0000256" key="1">
    <source>
        <dbReference type="SAM" id="MobiDB-lite"/>
    </source>
</evidence>
<feature type="compositionally biased region" description="Acidic residues" evidence="1">
    <location>
        <begin position="235"/>
        <end position="244"/>
    </location>
</feature>
<dbReference type="PANTHER" id="PTHR46100">
    <property type="entry name" value="IMP2'P"/>
    <property type="match status" value="1"/>
</dbReference>
<feature type="compositionally biased region" description="Basic and acidic residues" evidence="1">
    <location>
        <begin position="75"/>
        <end position="85"/>
    </location>
</feature>
<dbReference type="AlphaFoldDB" id="A0A0N0NKX4"/>
<proteinExistence type="predicted"/>
<dbReference type="CDD" id="cd23659">
    <property type="entry name" value="USP_At3g01520-like"/>
    <property type="match status" value="1"/>
</dbReference>
<dbReference type="GeneID" id="28736172"/>
<dbReference type="RefSeq" id="XP_017998614.1">
    <property type="nucleotide sequence ID" value="XM_018144292.1"/>
</dbReference>